<feature type="region of interest" description="Disordered" evidence="1">
    <location>
        <begin position="417"/>
        <end position="445"/>
    </location>
</feature>
<evidence type="ECO:0000313" key="4">
    <source>
        <dbReference type="Proteomes" id="UP000298663"/>
    </source>
</evidence>
<gene>
    <name evidence="3" type="ORF">L596_003364</name>
</gene>
<dbReference type="InterPro" id="IPR011701">
    <property type="entry name" value="MFS"/>
</dbReference>
<protein>
    <recommendedName>
        <fullName evidence="5">Major facilitator superfamily (MFS) profile domain-containing protein</fullName>
    </recommendedName>
</protein>
<dbReference type="Pfam" id="PF07690">
    <property type="entry name" value="MFS_1"/>
    <property type="match status" value="2"/>
</dbReference>
<feature type="transmembrane region" description="Helical" evidence="2">
    <location>
        <begin position="87"/>
        <end position="109"/>
    </location>
</feature>
<sequence length="777" mass="85433">MEEERDGNQPPALTGAVRGVYKDTQVNAWLSDNYATGSNTRGDLPFLIDDQSRKLRFEKIAALYADSDDSDSTDASKEAEPKALDGGYGWSFVIHFICDGLSFSFGIMFPEIQLYYNASKFTSGIAASLFLAIPLLGGPLAAALTDIYDCRAMTIVGGIIAAVGVALSYLSQNVWHFTLTFSLIAGLGMCFCYNTAIVIVTYYFSKRRALATGIAVCGSGAGTFFFAPVVEMLIKNFGWRSSILVFSGILSLLVFCGFVMKNVEWPQDTLEYKRKKFIRKMERKKEKELMKSVNELSNTQELSGMRLAVSLPEISTQAWGYLRKVEPSLSMELVKNAVNELEDNVPRSKSVATFTQKKQYPSSRNVFESPVSNHHSHLDLQQSLAAASRRRLISNTSHSLDALDIIQTVPGKMTAKDGNGALCSSEDSKCSNDGESESSSEEDEFDVDANLIQIKPSKGNYAQTVVSGKPVPAANGGAESITNLPEAPTAFIPFNPVHGVARLSSIMGGPIGTTHGRVPPSNAILMSTRHSVFGNRIEKAPSAPALCIRRRRRHPGALQLKRIVDAASEALKQNWELFTVPMFQFFLLSVFILYMFFDIPYVNFPEYAVNHLNVSESESSYLVSGIGLFNMASMLFCGFIADWKYTRDFMLPLYGIFIVCAGLCVLITPHITSFYGMMVICNAYGFFISANYVLASVLTLELLCLHGFQSGYGLLCLVEGLGNVLGPALVGYFHDLTGSYIYIFYFAGGGIVVSGVLVLFIEVYRRYYPEVEAQDDV</sequence>
<keyword evidence="2" id="KW-0812">Transmembrane</keyword>
<feature type="transmembrane region" description="Helical" evidence="2">
    <location>
        <begin position="210"/>
        <end position="230"/>
    </location>
</feature>
<feature type="transmembrane region" description="Helical" evidence="2">
    <location>
        <begin position="712"/>
        <end position="734"/>
    </location>
</feature>
<evidence type="ECO:0000256" key="2">
    <source>
        <dbReference type="SAM" id="Phobius"/>
    </source>
</evidence>
<reference evidence="3 4" key="2">
    <citation type="journal article" date="2019" name="G3 (Bethesda)">
        <title>Hybrid Assembly of the Genome of the Entomopathogenic Nematode Steinernema carpocapsae Identifies the X-Chromosome.</title>
        <authorList>
            <person name="Serra L."/>
            <person name="Macchietto M."/>
            <person name="Macias-Munoz A."/>
            <person name="McGill C.J."/>
            <person name="Rodriguez I.M."/>
            <person name="Rodriguez B."/>
            <person name="Murad R."/>
            <person name="Mortazavi A."/>
        </authorList>
    </citation>
    <scope>NUCLEOTIDE SEQUENCE [LARGE SCALE GENOMIC DNA]</scope>
    <source>
        <strain evidence="3 4">ALL</strain>
    </source>
</reference>
<dbReference type="PANTHER" id="PTHR11360">
    <property type="entry name" value="MONOCARBOXYLATE TRANSPORTER"/>
    <property type="match status" value="1"/>
</dbReference>
<feature type="transmembrane region" description="Helical" evidence="2">
    <location>
        <begin position="177"/>
        <end position="203"/>
    </location>
</feature>
<accession>A0A4U8UTW8</accession>
<dbReference type="STRING" id="34508.A0A4U8UTW8"/>
<dbReference type="Gene3D" id="1.20.1250.20">
    <property type="entry name" value="MFS general substrate transporter like domains"/>
    <property type="match status" value="2"/>
</dbReference>
<dbReference type="OrthoDB" id="410267at2759"/>
<feature type="transmembrane region" description="Helical" evidence="2">
    <location>
        <begin position="653"/>
        <end position="671"/>
    </location>
</feature>
<feature type="transmembrane region" description="Helical" evidence="2">
    <location>
        <begin position="621"/>
        <end position="641"/>
    </location>
</feature>
<keyword evidence="2" id="KW-1133">Transmembrane helix</keyword>
<dbReference type="Proteomes" id="UP000298663">
    <property type="component" value="Chromosome X"/>
</dbReference>
<keyword evidence="2" id="KW-0472">Membrane</keyword>
<dbReference type="EMBL" id="AZBU02000001">
    <property type="protein sequence ID" value="TMS36115.1"/>
    <property type="molecule type" value="Genomic_DNA"/>
</dbReference>
<feature type="transmembrane region" description="Helical" evidence="2">
    <location>
        <begin position="152"/>
        <end position="171"/>
    </location>
</feature>
<reference evidence="3 4" key="1">
    <citation type="journal article" date="2015" name="Genome Biol.">
        <title>Comparative genomics of Steinernema reveals deeply conserved gene regulatory networks.</title>
        <authorList>
            <person name="Dillman A.R."/>
            <person name="Macchietto M."/>
            <person name="Porter C.F."/>
            <person name="Rogers A."/>
            <person name="Williams B."/>
            <person name="Antoshechkin I."/>
            <person name="Lee M.M."/>
            <person name="Goodwin Z."/>
            <person name="Lu X."/>
            <person name="Lewis E.E."/>
            <person name="Goodrich-Blair H."/>
            <person name="Stock S.P."/>
            <person name="Adams B.J."/>
            <person name="Sternberg P.W."/>
            <person name="Mortazavi A."/>
        </authorList>
    </citation>
    <scope>NUCLEOTIDE SEQUENCE [LARGE SCALE GENOMIC DNA]</scope>
    <source>
        <strain evidence="3 4">ALL</strain>
    </source>
</reference>
<keyword evidence="4" id="KW-1185">Reference proteome</keyword>
<feature type="transmembrane region" description="Helical" evidence="2">
    <location>
        <begin position="242"/>
        <end position="260"/>
    </location>
</feature>
<feature type="transmembrane region" description="Helical" evidence="2">
    <location>
        <begin position="683"/>
        <end position="705"/>
    </location>
</feature>
<dbReference type="AlphaFoldDB" id="A0A4U8UTW8"/>
<feature type="transmembrane region" description="Helical" evidence="2">
    <location>
        <begin position="577"/>
        <end position="597"/>
    </location>
</feature>
<evidence type="ECO:0000313" key="3">
    <source>
        <dbReference type="EMBL" id="TMS36115.1"/>
    </source>
</evidence>
<dbReference type="GO" id="GO:0008028">
    <property type="term" value="F:monocarboxylic acid transmembrane transporter activity"/>
    <property type="evidence" value="ECO:0007669"/>
    <property type="project" value="TreeGrafter"/>
</dbReference>
<dbReference type="InterPro" id="IPR036259">
    <property type="entry name" value="MFS_trans_sf"/>
</dbReference>
<dbReference type="InterPro" id="IPR050327">
    <property type="entry name" value="Proton-linked_MCT"/>
</dbReference>
<proteinExistence type="predicted"/>
<comment type="caution">
    <text evidence="3">The sequence shown here is derived from an EMBL/GenBank/DDBJ whole genome shotgun (WGS) entry which is preliminary data.</text>
</comment>
<feature type="transmembrane region" description="Helical" evidence="2">
    <location>
        <begin position="121"/>
        <end position="145"/>
    </location>
</feature>
<name>A0A4U8UTW8_STECR</name>
<evidence type="ECO:0000256" key="1">
    <source>
        <dbReference type="SAM" id="MobiDB-lite"/>
    </source>
</evidence>
<dbReference type="SUPFAM" id="SSF103473">
    <property type="entry name" value="MFS general substrate transporter"/>
    <property type="match status" value="1"/>
</dbReference>
<feature type="transmembrane region" description="Helical" evidence="2">
    <location>
        <begin position="740"/>
        <end position="761"/>
    </location>
</feature>
<organism evidence="3 4">
    <name type="scientific">Steinernema carpocapsae</name>
    <name type="common">Entomopathogenic nematode</name>
    <dbReference type="NCBI Taxonomy" id="34508"/>
    <lineage>
        <taxon>Eukaryota</taxon>
        <taxon>Metazoa</taxon>
        <taxon>Ecdysozoa</taxon>
        <taxon>Nematoda</taxon>
        <taxon>Chromadorea</taxon>
        <taxon>Rhabditida</taxon>
        <taxon>Tylenchina</taxon>
        <taxon>Panagrolaimomorpha</taxon>
        <taxon>Strongyloidoidea</taxon>
        <taxon>Steinernematidae</taxon>
        <taxon>Steinernema</taxon>
    </lineage>
</organism>
<dbReference type="EMBL" id="CM016762">
    <property type="protein sequence ID" value="TMS36115.1"/>
    <property type="molecule type" value="Genomic_DNA"/>
</dbReference>
<feature type="compositionally biased region" description="Acidic residues" evidence="1">
    <location>
        <begin position="434"/>
        <end position="445"/>
    </location>
</feature>
<evidence type="ECO:0008006" key="5">
    <source>
        <dbReference type="Google" id="ProtNLM"/>
    </source>
</evidence>
<dbReference type="PANTHER" id="PTHR11360:SF299">
    <property type="entry name" value="GEM-1"/>
    <property type="match status" value="1"/>
</dbReference>